<organism evidence="2">
    <name type="scientific">Bactrocera latifrons</name>
    <name type="common">Malaysian fruit fly</name>
    <name type="synonym">Chaetodacus latifrons</name>
    <dbReference type="NCBI Taxonomy" id="174628"/>
    <lineage>
        <taxon>Eukaryota</taxon>
        <taxon>Metazoa</taxon>
        <taxon>Ecdysozoa</taxon>
        <taxon>Arthropoda</taxon>
        <taxon>Hexapoda</taxon>
        <taxon>Insecta</taxon>
        <taxon>Pterygota</taxon>
        <taxon>Neoptera</taxon>
        <taxon>Endopterygota</taxon>
        <taxon>Diptera</taxon>
        <taxon>Brachycera</taxon>
        <taxon>Muscomorpha</taxon>
        <taxon>Tephritoidea</taxon>
        <taxon>Tephritidae</taxon>
        <taxon>Bactrocera</taxon>
        <taxon>Bactrocera</taxon>
    </lineage>
</organism>
<dbReference type="Pfam" id="PF13843">
    <property type="entry name" value="DDE_Tnp_1_7"/>
    <property type="match status" value="1"/>
</dbReference>
<proteinExistence type="predicted"/>
<dbReference type="EMBL" id="GDHF01030353">
    <property type="protein sequence ID" value="JAI21961.1"/>
    <property type="molecule type" value="Transcribed_RNA"/>
</dbReference>
<sequence length="213" mass="25048">MRYAHQNNFHGFSLSSESFRRFLGILIFTSYHSLPSEKMYWCTDDDVDIQIVRNCMPKNRYLEIKRFLHFANNDNVANGVPGKDFKIKPLIEKLNENFLKLNVFSKQLSIDEQMVRYYGGHFLKQFIKGKPIRFYGFCYNIELYQGKKDLVEKDLIGVGEKVITSMVYYLENPEDHELYFDNFFSSFRLISLLSKKKCVLLEQPDSIVSISVG</sequence>
<reference evidence="2" key="1">
    <citation type="submission" date="2015-06" db="EMBL/GenBank/DDBJ databases">
        <authorList>
            <person name="Hoefler B.C."/>
            <person name="Straight P.D."/>
        </authorList>
    </citation>
    <scope>NUCLEOTIDE SEQUENCE</scope>
</reference>
<dbReference type="PANTHER" id="PTHR47055:SF3">
    <property type="entry name" value="PHORBOL-ESTER_DAG-TYPE DOMAIN-CONTAINING PROTEIN"/>
    <property type="match status" value="1"/>
</dbReference>
<feature type="domain" description="PiggyBac transposable element-derived protein" evidence="1">
    <location>
        <begin position="12"/>
        <end position="197"/>
    </location>
</feature>
<accession>A0A0K8U5X7</accession>
<dbReference type="InterPro" id="IPR052638">
    <property type="entry name" value="PiggyBac_TE-derived"/>
</dbReference>
<evidence type="ECO:0000259" key="1">
    <source>
        <dbReference type="Pfam" id="PF13843"/>
    </source>
</evidence>
<dbReference type="AlphaFoldDB" id="A0A0K8U5X7"/>
<dbReference type="GO" id="GO:0043565">
    <property type="term" value="F:sequence-specific DNA binding"/>
    <property type="evidence" value="ECO:0007669"/>
    <property type="project" value="TreeGrafter"/>
</dbReference>
<dbReference type="InterPro" id="IPR029526">
    <property type="entry name" value="PGBD"/>
</dbReference>
<dbReference type="OrthoDB" id="8038076at2759"/>
<name>A0A0K8U5X7_BACLA</name>
<evidence type="ECO:0000313" key="2">
    <source>
        <dbReference type="EMBL" id="JAI21961.1"/>
    </source>
</evidence>
<dbReference type="PANTHER" id="PTHR47055">
    <property type="entry name" value="DDE_TNP_1_7 DOMAIN-CONTAINING PROTEIN"/>
    <property type="match status" value="1"/>
</dbReference>
<protein>
    <submittedName>
        <fullName evidence="2">PiggyBac transposable element-derived protein 3</fullName>
    </submittedName>
</protein>
<gene>
    <name evidence="2" type="primary">PGBD3_37</name>
    <name evidence="2" type="ORF">c2_g1_i4</name>
</gene>